<evidence type="ECO:0000256" key="2">
    <source>
        <dbReference type="ARBA" id="ARBA00022603"/>
    </source>
</evidence>
<comment type="pathway">
    <text evidence="1">Lipid metabolism.</text>
</comment>
<feature type="domain" description="Methyltransferase" evidence="5">
    <location>
        <begin position="64"/>
        <end position="172"/>
    </location>
</feature>
<dbReference type="GO" id="GO:0008168">
    <property type="term" value="F:methyltransferase activity"/>
    <property type="evidence" value="ECO:0007669"/>
    <property type="project" value="UniProtKB-KW"/>
</dbReference>
<comment type="pathway">
    <text evidence="4">Phospholipid metabolism.</text>
</comment>
<dbReference type="InterPro" id="IPR025714">
    <property type="entry name" value="Methyltranfer_dom"/>
</dbReference>
<proteinExistence type="predicted"/>
<dbReference type="PANTHER" id="PTHR44307">
    <property type="entry name" value="PHOSPHOETHANOLAMINE METHYLTRANSFERASE"/>
    <property type="match status" value="1"/>
</dbReference>
<dbReference type="PANTHER" id="PTHR44307:SF2">
    <property type="entry name" value="PHOSPHOETHANOLAMINE METHYLTRANSFERASE ISOFORM X1"/>
    <property type="match status" value="1"/>
</dbReference>
<name>A0A1A8Z988_9ACTN</name>
<evidence type="ECO:0000313" key="6">
    <source>
        <dbReference type="EMBL" id="SBT40394.1"/>
    </source>
</evidence>
<dbReference type="STRING" id="261654.GA0070611_1248"/>
<protein>
    <submittedName>
        <fullName evidence="6">Methyltransferase domain-containing protein</fullName>
    </submittedName>
</protein>
<gene>
    <name evidence="6" type="ORF">GA0070611_1248</name>
</gene>
<dbReference type="RefSeq" id="WP_091658853.1">
    <property type="nucleotide sequence ID" value="NZ_LT594323.1"/>
</dbReference>
<organism evidence="6 7">
    <name type="scientific">Micromonospora auratinigra</name>
    <dbReference type="NCBI Taxonomy" id="261654"/>
    <lineage>
        <taxon>Bacteria</taxon>
        <taxon>Bacillati</taxon>
        <taxon>Actinomycetota</taxon>
        <taxon>Actinomycetes</taxon>
        <taxon>Micromonosporales</taxon>
        <taxon>Micromonosporaceae</taxon>
        <taxon>Micromonospora</taxon>
    </lineage>
</organism>
<evidence type="ECO:0000256" key="1">
    <source>
        <dbReference type="ARBA" id="ARBA00005189"/>
    </source>
</evidence>
<evidence type="ECO:0000259" key="5">
    <source>
        <dbReference type="Pfam" id="PF13847"/>
    </source>
</evidence>
<dbReference type="Gene3D" id="3.40.50.150">
    <property type="entry name" value="Vaccinia Virus protein VP39"/>
    <property type="match status" value="1"/>
</dbReference>
<evidence type="ECO:0000313" key="7">
    <source>
        <dbReference type="Proteomes" id="UP000199385"/>
    </source>
</evidence>
<keyword evidence="3 6" id="KW-0808">Transferase</keyword>
<dbReference type="Proteomes" id="UP000199385">
    <property type="component" value="Chromosome I"/>
</dbReference>
<dbReference type="AlphaFoldDB" id="A0A1A8Z988"/>
<evidence type="ECO:0000256" key="4">
    <source>
        <dbReference type="ARBA" id="ARBA00025707"/>
    </source>
</evidence>
<dbReference type="Pfam" id="PF13847">
    <property type="entry name" value="Methyltransf_31"/>
    <property type="match status" value="1"/>
</dbReference>
<dbReference type="CDD" id="cd02440">
    <property type="entry name" value="AdoMet_MTases"/>
    <property type="match status" value="1"/>
</dbReference>
<dbReference type="OrthoDB" id="279734at2"/>
<keyword evidence="2 6" id="KW-0489">Methyltransferase</keyword>
<dbReference type="PATRIC" id="fig|261654.4.peg.1265"/>
<keyword evidence="7" id="KW-1185">Reference proteome</keyword>
<dbReference type="InterPro" id="IPR029063">
    <property type="entry name" value="SAM-dependent_MTases_sf"/>
</dbReference>
<evidence type="ECO:0000256" key="3">
    <source>
        <dbReference type="ARBA" id="ARBA00022679"/>
    </source>
</evidence>
<reference evidence="7" key="1">
    <citation type="submission" date="2016-06" db="EMBL/GenBank/DDBJ databases">
        <authorList>
            <person name="Varghese N."/>
            <person name="Submissions Spin"/>
        </authorList>
    </citation>
    <scope>NUCLEOTIDE SEQUENCE [LARGE SCALE GENOMIC DNA]</scope>
    <source>
        <strain evidence="7">DSM 44815</strain>
    </source>
</reference>
<dbReference type="GO" id="GO:0032259">
    <property type="term" value="P:methylation"/>
    <property type="evidence" value="ECO:0007669"/>
    <property type="project" value="UniProtKB-KW"/>
</dbReference>
<accession>A0A1A8Z988</accession>
<sequence length="279" mass="30485">MSTTSQFTERDVSEFFDRTTQTYLSFWDSEGVLHTGYFADEADTDYPAAADRTSDILAADAGIDATSRVLDVGCGCGNFLLRLAERTGCRGEGLDLSIERIRFAESRRAERAPTADITFRHGSATALPYADGSFSHVVSQDALFLVPEKPRSHAEMFRVLAPGGVLTISDFLQPRAEIGAAARRHVYDRVRWNGGYSLDGYADALTAAGFVDVDARSLDAHIRQTYRVLGHTARERAAGTADEAARTWILGFADSCDEIQAAIDRGEFGWGMVIARKPA</sequence>
<dbReference type="SUPFAM" id="SSF53335">
    <property type="entry name" value="S-adenosyl-L-methionine-dependent methyltransferases"/>
    <property type="match status" value="1"/>
</dbReference>
<dbReference type="EMBL" id="LT594323">
    <property type="protein sequence ID" value="SBT40394.1"/>
    <property type="molecule type" value="Genomic_DNA"/>
</dbReference>